<accession>C5FV56</accession>
<dbReference type="AlphaFoldDB" id="C5FV56"/>
<sequence>MASINLNIGGGIVEIAALTALIGATTGESLILGSRGAAGLPWAAMSLFGTPFLIRACISARTPTWLREMIGVKNAKCDTMVGMSSRIERVARSDVTQKNIAGISALVGLAREPLEYFDPDETGKVAKGYYYDHLRPSKRRISRTTLQNHPQCALERPGPSHLADSAGNVHIHKNLTKYGNIYMARFPSIVVSGSVHVPPPYTWDRPHLTWDDEADPGTRAQKILVHPRTQVCYQEDTQDPSTVYQLIKTCELLFDKAQVALEVGLEQSDPSKPSTEVEIKAVISDTLLSSIAWILGYPDTCIDVYDCCLVALEIAGRTVIIPSARVLSGNVKKAGALLGPRSRHFRNDGVNIGWVFWIPLGAGQRLHLIGDLSFTGRQRMEVLSSEDVTKRLNVGNLYIGLRDVHDVQNVVEKSCRVGRLLINLLKEESDQQKYYSTVQYCTARAKLSSAFDTRLRSSLHD</sequence>
<dbReference type="HOGENOM" id="CLU_593080_0_0_1"/>
<keyword evidence="2" id="KW-1185">Reference proteome</keyword>
<evidence type="ECO:0000313" key="2">
    <source>
        <dbReference type="Proteomes" id="UP000002035"/>
    </source>
</evidence>
<reference evidence="2" key="1">
    <citation type="journal article" date="2012" name="MBio">
        <title>Comparative genome analysis of Trichophyton rubrum and related dermatophytes reveals candidate genes involved in infection.</title>
        <authorList>
            <person name="Martinez D.A."/>
            <person name="Oliver B.G."/>
            <person name="Graeser Y."/>
            <person name="Goldberg J.M."/>
            <person name="Li W."/>
            <person name="Martinez-Rossi N.M."/>
            <person name="Monod M."/>
            <person name="Shelest E."/>
            <person name="Barton R.C."/>
            <person name="Birch E."/>
            <person name="Brakhage A.A."/>
            <person name="Chen Z."/>
            <person name="Gurr S.J."/>
            <person name="Heiman D."/>
            <person name="Heitman J."/>
            <person name="Kosti I."/>
            <person name="Rossi A."/>
            <person name="Saif S."/>
            <person name="Samalova M."/>
            <person name="Saunders C.W."/>
            <person name="Shea T."/>
            <person name="Summerbell R.C."/>
            <person name="Xu J."/>
            <person name="Young S."/>
            <person name="Zeng Q."/>
            <person name="Birren B.W."/>
            <person name="Cuomo C.A."/>
            <person name="White T.C."/>
        </authorList>
    </citation>
    <scope>NUCLEOTIDE SEQUENCE [LARGE SCALE GENOMIC DNA]</scope>
    <source>
        <strain evidence="2">ATCC MYA-4605 / CBS 113480</strain>
    </source>
</reference>
<dbReference type="eggNOG" id="ENOG502SK4P">
    <property type="taxonomic scope" value="Eukaryota"/>
</dbReference>
<dbReference type="Proteomes" id="UP000002035">
    <property type="component" value="Unassembled WGS sequence"/>
</dbReference>
<name>C5FV56_ARTOC</name>
<organism evidence="1 2">
    <name type="scientific">Arthroderma otae (strain ATCC MYA-4605 / CBS 113480)</name>
    <name type="common">Microsporum canis</name>
    <dbReference type="NCBI Taxonomy" id="554155"/>
    <lineage>
        <taxon>Eukaryota</taxon>
        <taxon>Fungi</taxon>
        <taxon>Dikarya</taxon>
        <taxon>Ascomycota</taxon>
        <taxon>Pezizomycotina</taxon>
        <taxon>Eurotiomycetes</taxon>
        <taxon>Eurotiomycetidae</taxon>
        <taxon>Onygenales</taxon>
        <taxon>Arthrodermataceae</taxon>
        <taxon>Microsporum</taxon>
    </lineage>
</organism>
<evidence type="ECO:0000313" key="1">
    <source>
        <dbReference type="EMBL" id="EEQ33790.1"/>
    </source>
</evidence>
<dbReference type="RefSeq" id="XP_002844645.1">
    <property type="nucleotide sequence ID" value="XM_002844599.1"/>
</dbReference>
<protein>
    <submittedName>
        <fullName evidence="1">Uncharacterized protein</fullName>
    </submittedName>
</protein>
<dbReference type="VEuPathDB" id="FungiDB:MCYG_06609"/>
<dbReference type="GeneID" id="9222421"/>
<dbReference type="OrthoDB" id="3024632at2759"/>
<dbReference type="EMBL" id="DS995706">
    <property type="protein sequence ID" value="EEQ33790.1"/>
    <property type="molecule type" value="Genomic_DNA"/>
</dbReference>
<proteinExistence type="predicted"/>
<gene>
    <name evidence="1" type="ORF">MCYG_06609</name>
</gene>